<dbReference type="AlphaFoldDB" id="A0A833R411"/>
<dbReference type="Proteomes" id="UP000623129">
    <property type="component" value="Unassembled WGS sequence"/>
</dbReference>
<reference evidence="1" key="1">
    <citation type="submission" date="2020-01" db="EMBL/GenBank/DDBJ databases">
        <title>Genome sequence of Kobresia littledalei, the first chromosome-level genome in the family Cyperaceae.</title>
        <authorList>
            <person name="Qu G."/>
        </authorList>
    </citation>
    <scope>NUCLEOTIDE SEQUENCE</scope>
    <source>
        <strain evidence="1">C.B.Clarke</strain>
        <tissue evidence="1">Leaf</tissue>
    </source>
</reference>
<gene>
    <name evidence="1" type="ORF">FCM35_KLT02565</name>
</gene>
<keyword evidence="2" id="KW-1185">Reference proteome</keyword>
<sequence length="142" mass="15962">MNPLTKSKKALIDKTKVNPNDVDIAVESHKKVVVAAASGNFKEVRNQDSGTQNYKARGQLGGSDPFHISNLQSEMVSTQAPSLYGSTFGSDDKVLSTLQNSITKRSNKRGIEVRSEDWMRTTNQKIYEIRRKRLEQFLSPYI</sequence>
<proteinExistence type="predicted"/>
<organism evidence="1 2">
    <name type="scientific">Carex littledalei</name>
    <dbReference type="NCBI Taxonomy" id="544730"/>
    <lineage>
        <taxon>Eukaryota</taxon>
        <taxon>Viridiplantae</taxon>
        <taxon>Streptophyta</taxon>
        <taxon>Embryophyta</taxon>
        <taxon>Tracheophyta</taxon>
        <taxon>Spermatophyta</taxon>
        <taxon>Magnoliopsida</taxon>
        <taxon>Liliopsida</taxon>
        <taxon>Poales</taxon>
        <taxon>Cyperaceae</taxon>
        <taxon>Cyperoideae</taxon>
        <taxon>Cariceae</taxon>
        <taxon>Carex</taxon>
        <taxon>Carex subgen. Euthyceras</taxon>
    </lineage>
</organism>
<accession>A0A833R411</accession>
<name>A0A833R411_9POAL</name>
<dbReference type="EMBL" id="SWLB01000011">
    <property type="protein sequence ID" value="KAF3332988.1"/>
    <property type="molecule type" value="Genomic_DNA"/>
</dbReference>
<evidence type="ECO:0000313" key="2">
    <source>
        <dbReference type="Proteomes" id="UP000623129"/>
    </source>
</evidence>
<comment type="caution">
    <text evidence="1">The sequence shown here is derived from an EMBL/GenBank/DDBJ whole genome shotgun (WGS) entry which is preliminary data.</text>
</comment>
<evidence type="ECO:0000313" key="1">
    <source>
        <dbReference type="EMBL" id="KAF3332988.1"/>
    </source>
</evidence>
<protein>
    <submittedName>
        <fullName evidence="1">Uncharacterized protein</fullName>
    </submittedName>
</protein>